<dbReference type="GO" id="GO:0031151">
    <property type="term" value="F:histone H3K79 methyltransferase activity"/>
    <property type="evidence" value="ECO:0007669"/>
    <property type="project" value="InterPro"/>
</dbReference>
<accession>A0A1G2BJ88</accession>
<dbReference type="SUPFAM" id="SSF53335">
    <property type="entry name" value="S-adenosyl-L-methionine-dependent methyltransferases"/>
    <property type="match status" value="1"/>
</dbReference>
<evidence type="ECO:0000256" key="3">
    <source>
        <dbReference type="ARBA" id="ARBA00022691"/>
    </source>
</evidence>
<gene>
    <name evidence="5" type="ORF">A2319_03875</name>
</gene>
<protein>
    <recommendedName>
        <fullName evidence="4">DOT1 domain-containing protein</fullName>
    </recommendedName>
</protein>
<dbReference type="InterPro" id="IPR026170">
    <property type="entry name" value="FAM173A/B"/>
</dbReference>
<comment type="caution">
    <text evidence="5">The sequence shown here is derived from an EMBL/GenBank/DDBJ whole genome shotgun (WGS) entry which is preliminary data.</text>
</comment>
<dbReference type="Proteomes" id="UP000176420">
    <property type="component" value="Unassembled WGS sequence"/>
</dbReference>
<keyword evidence="3" id="KW-0949">S-adenosyl-L-methionine</keyword>
<dbReference type="Gene3D" id="3.40.50.150">
    <property type="entry name" value="Vaccinia Virus protein VP39"/>
    <property type="match status" value="1"/>
</dbReference>
<organism evidence="5 6">
    <name type="scientific">Candidatus Kerfeldbacteria bacterium RIFOXYB2_FULL_38_14</name>
    <dbReference type="NCBI Taxonomy" id="1798547"/>
    <lineage>
        <taxon>Bacteria</taxon>
        <taxon>Candidatus Kerfeldiibacteriota</taxon>
    </lineage>
</organism>
<dbReference type="PANTHER" id="PTHR13610:SF9">
    <property type="entry name" value="FI06469P"/>
    <property type="match status" value="1"/>
</dbReference>
<dbReference type="Pfam" id="PF08123">
    <property type="entry name" value="DOT1"/>
    <property type="match status" value="1"/>
</dbReference>
<feature type="domain" description="DOT1" evidence="4">
    <location>
        <begin position="36"/>
        <end position="145"/>
    </location>
</feature>
<keyword evidence="2" id="KW-0808">Transferase</keyword>
<evidence type="ECO:0000256" key="1">
    <source>
        <dbReference type="ARBA" id="ARBA00022603"/>
    </source>
</evidence>
<dbReference type="InterPro" id="IPR029063">
    <property type="entry name" value="SAM-dependent_MTases_sf"/>
</dbReference>
<dbReference type="AlphaFoldDB" id="A0A1G2BJ88"/>
<reference evidence="5 6" key="1">
    <citation type="journal article" date="2016" name="Nat. Commun.">
        <title>Thousands of microbial genomes shed light on interconnected biogeochemical processes in an aquifer system.</title>
        <authorList>
            <person name="Anantharaman K."/>
            <person name="Brown C.T."/>
            <person name="Hug L.A."/>
            <person name="Sharon I."/>
            <person name="Castelle C.J."/>
            <person name="Probst A.J."/>
            <person name="Thomas B.C."/>
            <person name="Singh A."/>
            <person name="Wilkins M.J."/>
            <person name="Karaoz U."/>
            <person name="Brodie E.L."/>
            <person name="Williams K.H."/>
            <person name="Hubbard S.S."/>
            <person name="Banfield J.F."/>
        </authorList>
    </citation>
    <scope>NUCLEOTIDE SEQUENCE [LARGE SCALE GENOMIC DNA]</scope>
</reference>
<evidence type="ECO:0000256" key="2">
    <source>
        <dbReference type="ARBA" id="ARBA00022679"/>
    </source>
</evidence>
<evidence type="ECO:0000313" key="6">
    <source>
        <dbReference type="Proteomes" id="UP000176420"/>
    </source>
</evidence>
<sequence length="172" mass="19575">MELFFVLIILMLLVSFLIPAVSLAPWLPMWKKDLPRVFALAKLQPKQVFYDLGCGDGRTVFYAAKQEPTIKALGIELSLPMFLICQLKRLFSAQKNTKFLLKNALKQNLSDADVVFIYALPDNLKKKVVSKLKQEMKKGSMVISYAFKIEGLEPVIIDKPAQHLLPVNVYQF</sequence>
<dbReference type="InterPro" id="IPR025789">
    <property type="entry name" value="DOT1_dom"/>
</dbReference>
<name>A0A1G2BJ88_9BACT</name>
<evidence type="ECO:0000259" key="4">
    <source>
        <dbReference type="Pfam" id="PF08123"/>
    </source>
</evidence>
<evidence type="ECO:0000313" key="5">
    <source>
        <dbReference type="EMBL" id="OGY88297.1"/>
    </source>
</evidence>
<dbReference type="PANTHER" id="PTHR13610">
    <property type="entry name" value="METHYLTRANSFERASE DOMAIN-CONTAINING PROTEIN"/>
    <property type="match status" value="1"/>
</dbReference>
<dbReference type="GO" id="GO:0032259">
    <property type="term" value="P:methylation"/>
    <property type="evidence" value="ECO:0007669"/>
    <property type="project" value="UniProtKB-KW"/>
</dbReference>
<proteinExistence type="predicted"/>
<keyword evidence="1" id="KW-0489">Methyltransferase</keyword>
<dbReference type="EMBL" id="MHKI01000003">
    <property type="protein sequence ID" value="OGY88297.1"/>
    <property type="molecule type" value="Genomic_DNA"/>
</dbReference>